<evidence type="ECO:0000313" key="1">
    <source>
        <dbReference type="EMBL" id="SVD83651.1"/>
    </source>
</evidence>
<dbReference type="AlphaFoldDB" id="A0A382YKW1"/>
<sequence length="36" mass="3938">MANTHAEELKRIEGTQLVAACDIVPSVAKEFATKHE</sequence>
<feature type="non-terminal residue" evidence="1">
    <location>
        <position position="36"/>
    </location>
</feature>
<accession>A0A382YKW1</accession>
<gene>
    <name evidence="1" type="ORF">METZ01_LOCUS436505</name>
</gene>
<dbReference type="EMBL" id="UINC01176497">
    <property type="protein sequence ID" value="SVD83651.1"/>
    <property type="molecule type" value="Genomic_DNA"/>
</dbReference>
<organism evidence="1">
    <name type="scientific">marine metagenome</name>
    <dbReference type="NCBI Taxonomy" id="408172"/>
    <lineage>
        <taxon>unclassified sequences</taxon>
        <taxon>metagenomes</taxon>
        <taxon>ecological metagenomes</taxon>
    </lineage>
</organism>
<proteinExistence type="predicted"/>
<protein>
    <submittedName>
        <fullName evidence="1">Uncharacterized protein</fullName>
    </submittedName>
</protein>
<name>A0A382YKW1_9ZZZZ</name>
<reference evidence="1" key="1">
    <citation type="submission" date="2018-05" db="EMBL/GenBank/DDBJ databases">
        <authorList>
            <person name="Lanie J.A."/>
            <person name="Ng W.-L."/>
            <person name="Kazmierczak K.M."/>
            <person name="Andrzejewski T.M."/>
            <person name="Davidsen T.M."/>
            <person name="Wayne K.J."/>
            <person name="Tettelin H."/>
            <person name="Glass J.I."/>
            <person name="Rusch D."/>
            <person name="Podicherti R."/>
            <person name="Tsui H.-C.T."/>
            <person name="Winkler M.E."/>
        </authorList>
    </citation>
    <scope>NUCLEOTIDE SEQUENCE</scope>
</reference>